<dbReference type="EMBL" id="BMPP01000004">
    <property type="protein sequence ID" value="GGK20327.1"/>
    <property type="molecule type" value="Genomic_DNA"/>
</dbReference>
<evidence type="ECO:0000313" key="2">
    <source>
        <dbReference type="Proteomes" id="UP000647587"/>
    </source>
</evidence>
<accession>A0ABQ2EQ62</accession>
<proteinExistence type="predicted"/>
<evidence type="ECO:0000313" key="1">
    <source>
        <dbReference type="EMBL" id="GGK20327.1"/>
    </source>
</evidence>
<reference evidence="2" key="1">
    <citation type="journal article" date="2019" name="Int. J. Syst. Evol. Microbiol.">
        <title>The Global Catalogue of Microorganisms (GCM) 10K type strain sequencing project: providing services to taxonomists for standard genome sequencing and annotation.</title>
        <authorList>
            <consortium name="The Broad Institute Genomics Platform"/>
            <consortium name="The Broad Institute Genome Sequencing Center for Infectious Disease"/>
            <person name="Wu L."/>
            <person name="Ma J."/>
        </authorList>
    </citation>
    <scope>NUCLEOTIDE SEQUENCE [LARGE SCALE GENOMIC DNA]</scope>
    <source>
        <strain evidence="2">JCM 30331</strain>
    </source>
</reference>
<comment type="caution">
    <text evidence="1">The sequence shown here is derived from an EMBL/GenBank/DDBJ whole genome shotgun (WGS) entry which is preliminary data.</text>
</comment>
<gene>
    <name evidence="1" type="ORF">GCM10008955_12170</name>
</gene>
<keyword evidence="2" id="KW-1185">Reference proteome</keyword>
<protein>
    <submittedName>
        <fullName evidence="1">Uncharacterized protein</fullName>
    </submittedName>
</protein>
<organism evidence="1 2">
    <name type="scientific">Deinococcus malanensis</name>
    <dbReference type="NCBI Taxonomy" id="1706855"/>
    <lineage>
        <taxon>Bacteria</taxon>
        <taxon>Thermotogati</taxon>
        <taxon>Deinococcota</taxon>
        <taxon>Deinococci</taxon>
        <taxon>Deinococcales</taxon>
        <taxon>Deinococcaceae</taxon>
        <taxon>Deinococcus</taxon>
    </lineage>
</organism>
<name>A0ABQ2EQ62_9DEIO</name>
<sequence length="97" mass="10642">MGDLKKPYITLMIILQGTYKVAPTKRLTILAEPGNQDKGTLAADIDALTHGCALGGGKCNITVTTQHGQMTGTLYEKKPRKLSLWQFEGHLSFPQRD</sequence>
<dbReference type="Proteomes" id="UP000647587">
    <property type="component" value="Unassembled WGS sequence"/>
</dbReference>